<protein>
    <recommendedName>
        <fullName evidence="5">Bap-like</fullName>
    </recommendedName>
</protein>
<feature type="compositionally biased region" description="Basic and acidic residues" evidence="1">
    <location>
        <begin position="575"/>
        <end position="584"/>
    </location>
</feature>
<dbReference type="PANTHER" id="PTHR46155:SF1">
    <property type="entry name" value="BIFUNCTIONAL INHIBITOR_LIPID-TRANSFER PROTEIN_SEED STORAGE 2S ALBUMIN SUPERFAMILY PROTEIN"/>
    <property type="match status" value="1"/>
</dbReference>
<accession>A2ETH0</accession>
<evidence type="ECO:0000313" key="4">
    <source>
        <dbReference type="Proteomes" id="UP000001542"/>
    </source>
</evidence>
<dbReference type="Proteomes" id="UP000001542">
    <property type="component" value="Unassembled WGS sequence"/>
</dbReference>
<evidence type="ECO:0008006" key="5">
    <source>
        <dbReference type="Google" id="ProtNLM"/>
    </source>
</evidence>
<dbReference type="InParanoid" id="A2ETH0"/>
<gene>
    <name evidence="3" type="ORF">TVAG_055020</name>
</gene>
<name>A2ETH0_TRIV3</name>
<keyword evidence="2" id="KW-0812">Transmembrane</keyword>
<evidence type="ECO:0000313" key="3">
    <source>
        <dbReference type="EMBL" id="EAY04016.1"/>
    </source>
</evidence>
<feature type="compositionally biased region" description="Acidic residues" evidence="1">
    <location>
        <begin position="671"/>
        <end position="681"/>
    </location>
</feature>
<dbReference type="EMBL" id="DS113487">
    <property type="protein sequence ID" value="EAY04016.1"/>
    <property type="molecule type" value="Genomic_DNA"/>
</dbReference>
<dbReference type="PANTHER" id="PTHR46155">
    <property type="entry name" value="BIFUNCTIONAL INHIBITOR/LIPID-TRANSFER PROTEIN/SEED STORAGE 2S ALBUMIN SUPERFAMILY PROTEIN"/>
    <property type="match status" value="1"/>
</dbReference>
<dbReference type="VEuPathDB" id="TrichDB:TVAGG3_0278820"/>
<evidence type="ECO:0000256" key="1">
    <source>
        <dbReference type="SAM" id="MobiDB-lite"/>
    </source>
</evidence>
<reference evidence="3" key="1">
    <citation type="submission" date="2006-10" db="EMBL/GenBank/DDBJ databases">
        <authorList>
            <person name="Amadeo P."/>
            <person name="Zhao Q."/>
            <person name="Wortman J."/>
            <person name="Fraser-Liggett C."/>
            <person name="Carlton J."/>
        </authorList>
    </citation>
    <scope>NUCLEOTIDE SEQUENCE</scope>
    <source>
        <strain evidence="3">G3</strain>
    </source>
</reference>
<proteinExistence type="predicted"/>
<evidence type="ECO:0000256" key="2">
    <source>
        <dbReference type="SAM" id="Phobius"/>
    </source>
</evidence>
<keyword evidence="2" id="KW-0472">Membrane</keyword>
<sequence>MSKEARSAAVPMICILTDITASVKSLGDIESTTTPSIITFAYKTKPSISNPRNIAPVYVYYDDRVDIIVTLDDIDNGKPLTRHYKIGTGNTETVPGTVYSDGNRLGPQTVHFEFQMLSSYRGEQDIQLWVKEGAYDGNLSISNIITTKINITRKPVLEEDGFPQESFYSYGEKFDLNMKIKDEEIIHLNYKIDGQPRPDLKQTFDMIGQEQKLKKTFEISKDFAYRDHRIEIRAEDNFGVFSKFSLTKEFYVINKPTITSATLDRSFVLQSHTVTVSGTVTDIDATKTFNLFAKIGNGEPQKIKSFKSSGEENQTFSGEFTVSKEESIGRKDFIIYIDSNEMARPSDEVKLDLEVTYMPFLEINKPEKEIYNDGEMITFTGSIKANSDVTLKFTIDTKELPDTNHIPVTTTPQEFTGKVTIPDDFKHGEHSLNVVAIDKNQQKTDLQSFTFYIQNPPKIMEASFNEDKVKVGAVLIIKGTVRDPDLGSLLTFYGSFDDNEAYKVHHLESDSKLQPFEFYIHLSSSVPEGSHILKLYVEDPDGMKSSLYSLNFTLYTQKLDNVDDTTNSTSNSGSDAKDATTNKDDSNLKARKGYLAAIGVVAALLAVLIVLALVIFFYKKKGPEHHSYSNESDMKQRETEIMSTNTINMDEVATHDNPLFSSNAIGNDTDPFSDEFEEQNP</sequence>
<feature type="region of interest" description="Disordered" evidence="1">
    <location>
        <begin position="662"/>
        <end position="681"/>
    </location>
</feature>
<keyword evidence="4" id="KW-1185">Reference proteome</keyword>
<reference evidence="3" key="2">
    <citation type="journal article" date="2007" name="Science">
        <title>Draft genome sequence of the sexually transmitted pathogen Trichomonas vaginalis.</title>
        <authorList>
            <person name="Carlton J.M."/>
            <person name="Hirt R.P."/>
            <person name="Silva J.C."/>
            <person name="Delcher A.L."/>
            <person name="Schatz M."/>
            <person name="Zhao Q."/>
            <person name="Wortman J.R."/>
            <person name="Bidwell S.L."/>
            <person name="Alsmark U.C.M."/>
            <person name="Besteiro S."/>
            <person name="Sicheritz-Ponten T."/>
            <person name="Noel C.J."/>
            <person name="Dacks J.B."/>
            <person name="Foster P.G."/>
            <person name="Simillion C."/>
            <person name="Van de Peer Y."/>
            <person name="Miranda-Saavedra D."/>
            <person name="Barton G.J."/>
            <person name="Westrop G.D."/>
            <person name="Mueller S."/>
            <person name="Dessi D."/>
            <person name="Fiori P.L."/>
            <person name="Ren Q."/>
            <person name="Paulsen I."/>
            <person name="Zhang H."/>
            <person name="Bastida-Corcuera F.D."/>
            <person name="Simoes-Barbosa A."/>
            <person name="Brown M.T."/>
            <person name="Hayes R.D."/>
            <person name="Mukherjee M."/>
            <person name="Okumura C.Y."/>
            <person name="Schneider R."/>
            <person name="Smith A.J."/>
            <person name="Vanacova S."/>
            <person name="Villalvazo M."/>
            <person name="Haas B.J."/>
            <person name="Pertea M."/>
            <person name="Feldblyum T.V."/>
            <person name="Utterback T.R."/>
            <person name="Shu C.L."/>
            <person name="Osoegawa K."/>
            <person name="de Jong P.J."/>
            <person name="Hrdy I."/>
            <person name="Horvathova L."/>
            <person name="Zubacova Z."/>
            <person name="Dolezal P."/>
            <person name="Malik S.B."/>
            <person name="Logsdon J.M. Jr."/>
            <person name="Henze K."/>
            <person name="Gupta A."/>
            <person name="Wang C.C."/>
            <person name="Dunne R.L."/>
            <person name="Upcroft J.A."/>
            <person name="Upcroft P."/>
            <person name="White O."/>
            <person name="Salzberg S.L."/>
            <person name="Tang P."/>
            <person name="Chiu C.-H."/>
            <person name="Lee Y.-S."/>
            <person name="Embley T.M."/>
            <person name="Coombs G.H."/>
            <person name="Mottram J.C."/>
            <person name="Tachezy J."/>
            <person name="Fraser-Liggett C.M."/>
            <person name="Johnson P.J."/>
        </authorList>
    </citation>
    <scope>NUCLEOTIDE SEQUENCE [LARGE SCALE GENOMIC DNA]</scope>
    <source>
        <strain evidence="3">G3</strain>
    </source>
</reference>
<feature type="transmembrane region" description="Helical" evidence="2">
    <location>
        <begin position="594"/>
        <end position="618"/>
    </location>
</feature>
<keyword evidence="2" id="KW-1133">Transmembrane helix</keyword>
<dbReference type="VEuPathDB" id="TrichDB:TVAG_055020"/>
<organism evidence="3 4">
    <name type="scientific">Trichomonas vaginalis (strain ATCC PRA-98 / G3)</name>
    <dbReference type="NCBI Taxonomy" id="412133"/>
    <lineage>
        <taxon>Eukaryota</taxon>
        <taxon>Metamonada</taxon>
        <taxon>Parabasalia</taxon>
        <taxon>Trichomonadida</taxon>
        <taxon>Trichomonadidae</taxon>
        <taxon>Trichomonas</taxon>
    </lineage>
</organism>
<dbReference type="AlphaFoldDB" id="A2ETH0"/>
<feature type="region of interest" description="Disordered" evidence="1">
    <location>
        <begin position="563"/>
        <end position="584"/>
    </location>
</feature>